<reference evidence="3 4" key="1">
    <citation type="submission" date="2024-04" db="EMBL/GenBank/DDBJ databases">
        <title>Novel species of the genus Ideonella isolated from streams.</title>
        <authorList>
            <person name="Lu H."/>
        </authorList>
    </citation>
    <scope>NUCLEOTIDE SEQUENCE [LARGE SCALE GENOMIC DNA]</scope>
    <source>
        <strain evidence="3 4">DXS29W</strain>
    </source>
</reference>
<name>A0ABU9BIP8_9BURK</name>
<accession>A0ABU9BIP8</accession>
<keyword evidence="1" id="KW-0560">Oxidoreductase</keyword>
<gene>
    <name evidence="3" type="ORF">AACH06_03260</name>
</gene>
<evidence type="ECO:0000313" key="3">
    <source>
        <dbReference type="EMBL" id="MEK8029829.1"/>
    </source>
</evidence>
<dbReference type="InterPro" id="IPR028939">
    <property type="entry name" value="P5C_Rdtase_cat_N"/>
</dbReference>
<feature type="domain" description="Pyrroline-5-carboxylate reductase catalytic N-terminal" evidence="2">
    <location>
        <begin position="2"/>
        <end position="94"/>
    </location>
</feature>
<dbReference type="EMBL" id="JBBUTG010000001">
    <property type="protein sequence ID" value="MEK8029829.1"/>
    <property type="molecule type" value="Genomic_DNA"/>
</dbReference>
<dbReference type="Gene3D" id="3.40.50.720">
    <property type="entry name" value="NAD(P)-binding Rossmann-like Domain"/>
    <property type="match status" value="1"/>
</dbReference>
<dbReference type="PANTHER" id="PTHR14239">
    <property type="entry name" value="DUDULIN-RELATED"/>
    <property type="match status" value="1"/>
</dbReference>
<evidence type="ECO:0000313" key="4">
    <source>
        <dbReference type="Proteomes" id="UP001371218"/>
    </source>
</evidence>
<evidence type="ECO:0000259" key="2">
    <source>
        <dbReference type="Pfam" id="PF03807"/>
    </source>
</evidence>
<organism evidence="3 4">
    <name type="scientific">Ideonella lacteola</name>
    <dbReference type="NCBI Taxonomy" id="2984193"/>
    <lineage>
        <taxon>Bacteria</taxon>
        <taxon>Pseudomonadati</taxon>
        <taxon>Pseudomonadota</taxon>
        <taxon>Betaproteobacteria</taxon>
        <taxon>Burkholderiales</taxon>
        <taxon>Sphaerotilaceae</taxon>
        <taxon>Ideonella</taxon>
    </lineage>
</organism>
<proteinExistence type="predicted"/>
<comment type="caution">
    <text evidence="3">The sequence shown here is derived from an EMBL/GenBank/DDBJ whole genome shotgun (WGS) entry which is preliminary data.</text>
</comment>
<keyword evidence="4" id="KW-1185">Reference proteome</keyword>
<dbReference type="InterPro" id="IPR051267">
    <property type="entry name" value="STEAP_metalloreductase"/>
</dbReference>
<dbReference type="Proteomes" id="UP001371218">
    <property type="component" value="Unassembled WGS sequence"/>
</dbReference>
<sequence length="215" mass="22489">MKIGILGSGDVAKTLAAGFLEHGHDVMLGTREPAKLDEWAAAHPTARVGSFADAAAFAELALLAVKGGAAEAALKAAQADRHLAGKVVIDATNPIADLPPEQGVLRFFTSLDEGLMERLQRAYPGLRFVKAFNSVGAALMIDPQLPGGRPTMFICGDEAAAKSTVTGLLAEVGWDAADMGGAVASRAIEPLCMLWCIPGFLRNDWVHAFKLVSPA</sequence>
<evidence type="ECO:0000256" key="1">
    <source>
        <dbReference type="ARBA" id="ARBA00023002"/>
    </source>
</evidence>
<dbReference type="InterPro" id="IPR036291">
    <property type="entry name" value="NAD(P)-bd_dom_sf"/>
</dbReference>
<dbReference type="SUPFAM" id="SSF51735">
    <property type="entry name" value="NAD(P)-binding Rossmann-fold domains"/>
    <property type="match status" value="1"/>
</dbReference>
<dbReference type="Pfam" id="PF03807">
    <property type="entry name" value="F420_oxidored"/>
    <property type="match status" value="1"/>
</dbReference>
<protein>
    <submittedName>
        <fullName evidence="3">NAD(P)-binding domain-containing protein</fullName>
    </submittedName>
</protein>
<dbReference type="RefSeq" id="WP_341424162.1">
    <property type="nucleotide sequence ID" value="NZ_JBBUTG010000001.1"/>
</dbReference>